<evidence type="ECO:0000256" key="1">
    <source>
        <dbReference type="SAM" id="MobiDB-lite"/>
    </source>
</evidence>
<organism evidence="2">
    <name type="scientific">uncultured prokaryote</name>
    <dbReference type="NCBI Taxonomy" id="198431"/>
    <lineage>
        <taxon>unclassified sequences</taxon>
        <taxon>environmental samples</taxon>
    </lineage>
</organism>
<dbReference type="AlphaFoldDB" id="A0A0H5Q338"/>
<name>A0A0H5Q338_9ZZZZ</name>
<keyword evidence="2" id="KW-0614">Plasmid</keyword>
<accession>A0A0H5Q338</accession>
<geneLocation type="plasmid" evidence="2">
    <name>pRGFK1105</name>
</geneLocation>
<dbReference type="EMBL" id="LN853686">
    <property type="protein sequence ID" value="CRY96476.1"/>
    <property type="molecule type" value="Genomic_DNA"/>
</dbReference>
<sequence length="119" mass="12267">MVFPVLERVCVVLDAAKTAKETSKEGLRDSIAKAEADLLPMLYQAVNQLDIFIDDAAASLGVPSDSLGQSHAAIGKAMMGAISDPEGGSGATHSGRKAPSINPRPVIRGSGIKNRGGKP</sequence>
<reference evidence="2" key="1">
    <citation type="submission" date="2015-06" db="EMBL/GenBank/DDBJ databases">
        <authorList>
            <person name="Joergensen T."/>
        </authorList>
    </citation>
    <scope>NUCLEOTIDE SEQUENCE</scope>
    <source>
        <plasmid evidence="2">pRGFK1105</plasmid>
    </source>
</reference>
<feature type="region of interest" description="Disordered" evidence="1">
    <location>
        <begin position="80"/>
        <end position="119"/>
    </location>
</feature>
<proteinExistence type="predicted"/>
<protein>
    <submittedName>
        <fullName evidence="2">Uncharacterized protein</fullName>
    </submittedName>
</protein>
<reference evidence="2" key="2">
    <citation type="submission" date="2015-07" db="EMBL/GenBank/DDBJ databases">
        <title>Plasmids, circular viruses and viroids from rat gut.</title>
        <authorList>
            <person name="Jorgensen T.J."/>
            <person name="Hansen M.A."/>
            <person name="Xu Z."/>
            <person name="Tabak M.A."/>
            <person name="Sorensen S.J."/>
            <person name="Hansen L.H."/>
        </authorList>
    </citation>
    <scope>NUCLEOTIDE SEQUENCE</scope>
    <source>
        <plasmid evidence="2">pRGFK1105</plasmid>
    </source>
</reference>
<evidence type="ECO:0000313" key="2">
    <source>
        <dbReference type="EMBL" id="CRY96476.1"/>
    </source>
</evidence>